<dbReference type="eggNOG" id="COG1639">
    <property type="taxonomic scope" value="Bacteria"/>
</dbReference>
<dbReference type="KEGG" id="slr:L21SP2_2372"/>
<proteinExistence type="predicted"/>
<dbReference type="RefSeq" id="WP_024268629.1">
    <property type="nucleotide sequence ID" value="NC_023035.1"/>
</dbReference>
<dbReference type="Gene3D" id="1.10.3210.10">
    <property type="entry name" value="Hypothetical protein af1432"/>
    <property type="match status" value="1"/>
</dbReference>
<evidence type="ECO:0000313" key="2">
    <source>
        <dbReference type="EMBL" id="AHC15725.1"/>
    </source>
</evidence>
<dbReference type="EMBL" id="CP006939">
    <property type="protein sequence ID" value="AHC15725.1"/>
    <property type="molecule type" value="Genomic_DNA"/>
</dbReference>
<dbReference type="PROSITE" id="PS51833">
    <property type="entry name" value="HDOD"/>
    <property type="match status" value="1"/>
</dbReference>
<name>V5WJB3_9SPIO</name>
<dbReference type="STRING" id="1307761.L21SP2_2372"/>
<protein>
    <submittedName>
        <fullName evidence="2">HD domain protein</fullName>
    </submittedName>
</protein>
<feature type="domain" description="HDOD" evidence="1">
    <location>
        <begin position="11"/>
        <end position="207"/>
    </location>
</feature>
<dbReference type="PANTHER" id="PTHR33525">
    <property type="match status" value="1"/>
</dbReference>
<sequence length="284" mass="32060">MSSYSAIMKSLPIMPDTAVRVINLANDESDIDFRDLEDIIKVDSGLTSKVLRVANSSLYAREGLIADLHTAISMLGFKNIRNLVVLVTASSVFHRNTVSTFFRKYWKHGIISAFAAREVARKVNRVDLAEEAFLAALLSNIGQAALFYHNREEYEEIYRRWISEGESLVELEELSFGTNHRLVGSEILKNWNFPDLYAHAAREHLRENITSPHKMLIIIVSTGNFLAENYLFRLTHPRSLGELKHYFPLMGLTPAGIQGLQQQVQNGMENDSLYAGVKDLFGLG</sequence>
<reference evidence="2 3" key="1">
    <citation type="journal article" date="2015" name="Stand. Genomic Sci.">
        <title>Complete genome sequence and description of Salinispira pacifica gen. nov., sp. nov., a novel spirochaete isolated form a hypersaline microbial mat.</title>
        <authorList>
            <person name="Ben Hania W."/>
            <person name="Joseph M."/>
            <person name="Schumann P."/>
            <person name="Bunk B."/>
            <person name="Fiebig A."/>
            <person name="Sproer C."/>
            <person name="Klenk H.P."/>
            <person name="Fardeau M.L."/>
            <person name="Spring S."/>
        </authorList>
    </citation>
    <scope>NUCLEOTIDE SEQUENCE [LARGE SCALE GENOMIC DNA]</scope>
    <source>
        <strain evidence="2 3">L21-RPul-D2</strain>
    </source>
</reference>
<dbReference type="InterPro" id="IPR013976">
    <property type="entry name" value="HDOD"/>
</dbReference>
<dbReference type="HOGENOM" id="CLU_048246_4_2_12"/>
<dbReference type="Pfam" id="PF08668">
    <property type="entry name" value="HDOD"/>
    <property type="match status" value="1"/>
</dbReference>
<organism evidence="2 3">
    <name type="scientific">Salinispira pacifica</name>
    <dbReference type="NCBI Taxonomy" id="1307761"/>
    <lineage>
        <taxon>Bacteria</taxon>
        <taxon>Pseudomonadati</taxon>
        <taxon>Spirochaetota</taxon>
        <taxon>Spirochaetia</taxon>
        <taxon>Spirochaetales</taxon>
        <taxon>Spirochaetaceae</taxon>
        <taxon>Salinispira</taxon>
    </lineage>
</organism>
<dbReference type="AlphaFoldDB" id="V5WJB3"/>
<dbReference type="PANTHER" id="PTHR33525:SF3">
    <property type="entry name" value="RIBONUCLEASE Y"/>
    <property type="match status" value="1"/>
</dbReference>
<evidence type="ECO:0000259" key="1">
    <source>
        <dbReference type="PROSITE" id="PS51833"/>
    </source>
</evidence>
<keyword evidence="3" id="KW-1185">Reference proteome</keyword>
<accession>V5WJB3</accession>
<dbReference type="InterPro" id="IPR052340">
    <property type="entry name" value="RNase_Y/CdgJ"/>
</dbReference>
<dbReference type="SUPFAM" id="SSF109604">
    <property type="entry name" value="HD-domain/PDEase-like"/>
    <property type="match status" value="1"/>
</dbReference>
<evidence type="ECO:0000313" key="3">
    <source>
        <dbReference type="Proteomes" id="UP000018680"/>
    </source>
</evidence>
<dbReference type="Proteomes" id="UP000018680">
    <property type="component" value="Chromosome"/>
</dbReference>
<gene>
    <name evidence="2" type="ORF">L21SP2_2372</name>
</gene>